<feature type="non-terminal residue" evidence="2">
    <location>
        <position position="1"/>
    </location>
</feature>
<feature type="compositionally biased region" description="Low complexity" evidence="1">
    <location>
        <begin position="205"/>
        <end position="222"/>
    </location>
</feature>
<gene>
    <name evidence="2" type="ORF">VR44_19120</name>
</gene>
<feature type="compositionally biased region" description="Basic and acidic residues" evidence="1">
    <location>
        <begin position="135"/>
        <end position="151"/>
    </location>
</feature>
<feature type="region of interest" description="Disordered" evidence="1">
    <location>
        <begin position="186"/>
        <end position="222"/>
    </location>
</feature>
<sequence length="222" mass="21622">LAAALAGVAVGGIAAVAGTGLLDRAVHLTAGPAPAVSVSADSDRTPAGETAGPTPLPQLRPTPEGGDGLASLSPGISLPPDGRARTPLDSAPSLSLPPGAVTTPGTGGGAAGTDGGTRNTFTDKNGGTQGGGDTGGKDRGGEDQDRPETLCRDHLANRLAEDREQHLAKIAGGLAKVPRFCATLLDAPRSGTPQSGTADQGGGVVVPSPVLSPAGPLGFRTR</sequence>
<feature type="region of interest" description="Disordered" evidence="1">
    <location>
        <begin position="35"/>
        <end position="151"/>
    </location>
</feature>
<dbReference type="PATRIC" id="fig|68223.7.peg.8428"/>
<proteinExistence type="predicted"/>
<feature type="compositionally biased region" description="Gly residues" evidence="1">
    <location>
        <begin position="105"/>
        <end position="115"/>
    </location>
</feature>
<organism evidence="2 3">
    <name type="scientific">Streptomyces katrae</name>
    <dbReference type="NCBI Taxonomy" id="68223"/>
    <lineage>
        <taxon>Bacteria</taxon>
        <taxon>Bacillati</taxon>
        <taxon>Actinomycetota</taxon>
        <taxon>Actinomycetes</taxon>
        <taxon>Kitasatosporales</taxon>
        <taxon>Streptomycetaceae</taxon>
        <taxon>Streptomyces</taxon>
    </lineage>
</organism>
<reference evidence="2 3" key="1">
    <citation type="submission" date="2015-02" db="EMBL/GenBank/DDBJ databases">
        <authorList>
            <person name="Ju K.-S."/>
            <person name="Doroghazi J.R."/>
            <person name="Metcalf W."/>
        </authorList>
    </citation>
    <scope>NUCLEOTIDE SEQUENCE [LARGE SCALE GENOMIC DNA]</scope>
    <source>
        <strain evidence="2 3">NRRL ISP-5550</strain>
    </source>
</reference>
<accession>A0A0F4J9Z5</accession>
<keyword evidence="3" id="KW-1185">Reference proteome</keyword>
<name>A0A0F4J9Z5_9ACTN</name>
<dbReference type="Proteomes" id="UP000033551">
    <property type="component" value="Unassembled WGS sequence"/>
</dbReference>
<dbReference type="EMBL" id="JZWV01000524">
    <property type="protein sequence ID" value="KJY31005.1"/>
    <property type="molecule type" value="Genomic_DNA"/>
</dbReference>
<protein>
    <submittedName>
        <fullName evidence="2">Uncharacterized protein</fullName>
    </submittedName>
</protein>
<dbReference type="AlphaFoldDB" id="A0A0F4J9Z5"/>
<comment type="caution">
    <text evidence="2">The sequence shown here is derived from an EMBL/GenBank/DDBJ whole genome shotgun (WGS) entry which is preliminary data.</text>
</comment>
<feature type="compositionally biased region" description="Low complexity" evidence="1">
    <location>
        <begin position="87"/>
        <end position="104"/>
    </location>
</feature>
<evidence type="ECO:0000256" key="1">
    <source>
        <dbReference type="SAM" id="MobiDB-lite"/>
    </source>
</evidence>
<evidence type="ECO:0000313" key="2">
    <source>
        <dbReference type="EMBL" id="KJY31005.1"/>
    </source>
</evidence>
<evidence type="ECO:0000313" key="3">
    <source>
        <dbReference type="Proteomes" id="UP000033551"/>
    </source>
</evidence>